<feature type="region of interest" description="Disordered" evidence="1">
    <location>
        <begin position="51"/>
        <end position="70"/>
    </location>
</feature>
<evidence type="ECO:0000256" key="1">
    <source>
        <dbReference type="SAM" id="MobiDB-lite"/>
    </source>
</evidence>
<name>A0A084VEB4_ANOSI</name>
<evidence type="ECO:0000313" key="3">
    <source>
        <dbReference type="EnsemblMetazoa" id="ASIC003457-PA"/>
    </source>
</evidence>
<dbReference type="EMBL" id="KE524777">
    <property type="protein sequence ID" value="KFB36308.1"/>
    <property type="molecule type" value="Genomic_DNA"/>
</dbReference>
<protein>
    <submittedName>
        <fullName evidence="2 3">ABC transporter ATP-binding protein</fullName>
    </submittedName>
</protein>
<keyword evidence="2" id="KW-0067">ATP-binding</keyword>
<dbReference type="Proteomes" id="UP000030765">
    <property type="component" value="Unassembled WGS sequence"/>
</dbReference>
<dbReference type="EMBL" id="ATLV01012266">
    <property type="status" value="NOT_ANNOTATED_CDS"/>
    <property type="molecule type" value="Genomic_DNA"/>
</dbReference>
<organism evidence="2">
    <name type="scientific">Anopheles sinensis</name>
    <name type="common">Mosquito</name>
    <dbReference type="NCBI Taxonomy" id="74873"/>
    <lineage>
        <taxon>Eukaryota</taxon>
        <taxon>Metazoa</taxon>
        <taxon>Ecdysozoa</taxon>
        <taxon>Arthropoda</taxon>
        <taxon>Hexapoda</taxon>
        <taxon>Insecta</taxon>
        <taxon>Pterygota</taxon>
        <taxon>Neoptera</taxon>
        <taxon>Endopterygota</taxon>
        <taxon>Diptera</taxon>
        <taxon>Nematocera</taxon>
        <taxon>Culicoidea</taxon>
        <taxon>Culicidae</taxon>
        <taxon>Anophelinae</taxon>
        <taxon>Anopheles</taxon>
    </lineage>
</organism>
<accession>A0A084VEB4</accession>
<proteinExistence type="predicted"/>
<dbReference type="EnsemblMetazoa" id="ASIC003457-RA">
    <property type="protein sequence ID" value="ASIC003457-PA"/>
    <property type="gene ID" value="ASIC003457"/>
</dbReference>
<keyword evidence="4" id="KW-1185">Reference proteome</keyword>
<evidence type="ECO:0000313" key="4">
    <source>
        <dbReference type="Proteomes" id="UP000030765"/>
    </source>
</evidence>
<reference evidence="3" key="2">
    <citation type="submission" date="2020-05" db="UniProtKB">
        <authorList>
            <consortium name="EnsemblMetazoa"/>
        </authorList>
    </citation>
    <scope>IDENTIFICATION</scope>
</reference>
<reference evidence="2 4" key="1">
    <citation type="journal article" date="2014" name="BMC Genomics">
        <title>Genome sequence of Anopheles sinensis provides insight into genetics basis of mosquito competence for malaria parasites.</title>
        <authorList>
            <person name="Zhou D."/>
            <person name="Zhang D."/>
            <person name="Ding G."/>
            <person name="Shi L."/>
            <person name="Hou Q."/>
            <person name="Ye Y."/>
            <person name="Xu Y."/>
            <person name="Zhou H."/>
            <person name="Xiong C."/>
            <person name="Li S."/>
            <person name="Yu J."/>
            <person name="Hong S."/>
            <person name="Yu X."/>
            <person name="Zou P."/>
            <person name="Chen C."/>
            <person name="Chang X."/>
            <person name="Wang W."/>
            <person name="Lv Y."/>
            <person name="Sun Y."/>
            <person name="Ma L."/>
            <person name="Shen B."/>
            <person name="Zhu C."/>
        </authorList>
    </citation>
    <scope>NUCLEOTIDE SEQUENCE [LARGE SCALE GENOMIC DNA]</scope>
</reference>
<dbReference type="GO" id="GO:0005524">
    <property type="term" value="F:ATP binding"/>
    <property type="evidence" value="ECO:0007669"/>
    <property type="project" value="UniProtKB-KW"/>
</dbReference>
<sequence length="85" mass="9595">MRLHSLVRLNVTSCRSYLARICEGFSVLRLCFVCSTPACLPSFHPISQQTAPTRFPHIPGERPPNHPENEAFHHVNVVKTLTKTT</sequence>
<gene>
    <name evidence="2" type="ORF">ZHAS_00003457</name>
</gene>
<dbReference type="VEuPathDB" id="VectorBase:ASIC003457"/>
<evidence type="ECO:0000313" key="2">
    <source>
        <dbReference type="EMBL" id="KFB36308.1"/>
    </source>
</evidence>
<feature type="compositionally biased region" description="Basic and acidic residues" evidence="1">
    <location>
        <begin position="59"/>
        <end position="70"/>
    </location>
</feature>
<dbReference type="AlphaFoldDB" id="A0A084VEB4"/>
<keyword evidence="2" id="KW-0547">Nucleotide-binding</keyword>